<organism evidence="4 5">
    <name type="scientific">Diaporthe eres</name>
    <name type="common">Phomopsis oblonga</name>
    <dbReference type="NCBI Taxonomy" id="83184"/>
    <lineage>
        <taxon>Eukaryota</taxon>
        <taxon>Fungi</taxon>
        <taxon>Dikarya</taxon>
        <taxon>Ascomycota</taxon>
        <taxon>Pezizomycotina</taxon>
        <taxon>Sordariomycetes</taxon>
        <taxon>Sordariomycetidae</taxon>
        <taxon>Diaporthales</taxon>
        <taxon>Diaporthaceae</taxon>
        <taxon>Diaporthe</taxon>
        <taxon>Diaporthe eres species complex</taxon>
    </lineage>
</organism>
<feature type="compositionally biased region" description="Polar residues" evidence="3">
    <location>
        <begin position="421"/>
        <end position="433"/>
    </location>
</feature>
<dbReference type="Pfam" id="PF00106">
    <property type="entry name" value="adh_short"/>
    <property type="match status" value="1"/>
</dbReference>
<dbReference type="InterPro" id="IPR036291">
    <property type="entry name" value="NAD(P)-bd_dom_sf"/>
</dbReference>
<sequence>MAASTAKLICLITGANQGLGFEAAKALATSRRGPNGEAYHVLLGSRDLAKGEKAAAAINSLGAGGGGSAEAIQLDVTDASSIAAAADKVRTDHGRLNALVNNAGTLSQDPTGVPAALRADLEVNVLGVAAVTEAFLPLLLAPKPSGAADPRLVFVSSSMGSLTGAADPGSRYYRSVLGTSPLEYRVSKAALNMLMLEYWKRYGAEPRVAVDGVGLGTKVRVWSADPGANATDFMGEGKAELARSRGIQGPEEGAKVIVAAIQITDQPPVKQQRIENAFGTSRPSHTWRPGCVFVVEHVRKHRLQFRNRNAAEGETRNCGMFVSLADANCRVQDAMEDVVGEFWLNNEPGEDSTFDKGSDEYYGNPGHDGERVGSSWEFDDWQSDVTHKVFVRAYPLAWPTHRDEHGGHGGERLNHSESMEQKTNSNEMEWTGV</sequence>
<accession>A0ABR1NX17</accession>
<dbReference type="SUPFAM" id="SSF51735">
    <property type="entry name" value="NAD(P)-binding Rossmann-fold domains"/>
    <property type="match status" value="1"/>
</dbReference>
<proteinExistence type="inferred from homology"/>
<evidence type="ECO:0000313" key="5">
    <source>
        <dbReference type="Proteomes" id="UP001430848"/>
    </source>
</evidence>
<evidence type="ECO:0008006" key="6">
    <source>
        <dbReference type="Google" id="ProtNLM"/>
    </source>
</evidence>
<comment type="caution">
    <text evidence="4">The sequence shown here is derived from an EMBL/GenBank/DDBJ whole genome shotgun (WGS) entry which is preliminary data.</text>
</comment>
<dbReference type="PRINTS" id="PR00081">
    <property type="entry name" value="GDHRDH"/>
</dbReference>
<dbReference type="PANTHER" id="PTHR43008">
    <property type="entry name" value="BENZIL REDUCTASE"/>
    <property type="match status" value="1"/>
</dbReference>
<keyword evidence="5" id="KW-1185">Reference proteome</keyword>
<protein>
    <recommendedName>
        <fullName evidence="6">Short-chain dehydrogenase</fullName>
    </recommendedName>
</protein>
<dbReference type="InterPro" id="IPR002347">
    <property type="entry name" value="SDR_fam"/>
</dbReference>
<dbReference type="Gene3D" id="3.40.50.720">
    <property type="entry name" value="NAD(P)-binding Rossmann-like Domain"/>
    <property type="match status" value="1"/>
</dbReference>
<evidence type="ECO:0000256" key="2">
    <source>
        <dbReference type="ARBA" id="ARBA00023002"/>
    </source>
</evidence>
<evidence type="ECO:0000256" key="3">
    <source>
        <dbReference type="SAM" id="MobiDB-lite"/>
    </source>
</evidence>
<feature type="compositionally biased region" description="Basic and acidic residues" evidence="3">
    <location>
        <begin position="400"/>
        <end position="420"/>
    </location>
</feature>
<comment type="similarity">
    <text evidence="1">Belongs to the short-chain dehydrogenases/reductases (SDR) family.</text>
</comment>
<name>A0ABR1NX17_DIAER</name>
<gene>
    <name evidence="4" type="ORF">SLS63_010424</name>
</gene>
<reference evidence="4 5" key="1">
    <citation type="submission" date="2024-02" db="EMBL/GenBank/DDBJ databases">
        <title>De novo assembly and annotation of 12 fungi associated with fruit tree decline syndrome in Ontario, Canada.</title>
        <authorList>
            <person name="Sulman M."/>
            <person name="Ellouze W."/>
            <person name="Ilyukhin E."/>
        </authorList>
    </citation>
    <scope>NUCLEOTIDE SEQUENCE [LARGE SCALE GENOMIC DNA]</scope>
    <source>
        <strain evidence="4 5">M169</strain>
    </source>
</reference>
<evidence type="ECO:0000313" key="4">
    <source>
        <dbReference type="EMBL" id="KAK7718818.1"/>
    </source>
</evidence>
<dbReference type="Proteomes" id="UP001430848">
    <property type="component" value="Unassembled WGS sequence"/>
</dbReference>
<keyword evidence="2" id="KW-0560">Oxidoreductase</keyword>
<feature type="region of interest" description="Disordered" evidence="3">
    <location>
        <begin position="400"/>
        <end position="433"/>
    </location>
</feature>
<dbReference type="EMBL" id="JAKNSF020000086">
    <property type="protein sequence ID" value="KAK7718818.1"/>
    <property type="molecule type" value="Genomic_DNA"/>
</dbReference>
<dbReference type="PANTHER" id="PTHR43008:SF8">
    <property type="entry name" value="BENZIL REDUCTASE ((S)-BENZOIN FORMING) IRC24"/>
    <property type="match status" value="1"/>
</dbReference>
<evidence type="ECO:0000256" key="1">
    <source>
        <dbReference type="ARBA" id="ARBA00006484"/>
    </source>
</evidence>